<keyword evidence="3" id="KW-1185">Reference proteome</keyword>
<comment type="caution">
    <text evidence="2">The sequence shown here is derived from an EMBL/GenBank/DDBJ whole genome shotgun (WGS) entry which is preliminary data.</text>
</comment>
<dbReference type="EMBL" id="JALNMJ010000001">
    <property type="protein sequence ID" value="MCK7611013.1"/>
    <property type="molecule type" value="Genomic_DNA"/>
</dbReference>
<dbReference type="GO" id="GO:0032259">
    <property type="term" value="P:methylation"/>
    <property type="evidence" value="ECO:0007669"/>
    <property type="project" value="UniProtKB-KW"/>
</dbReference>
<dbReference type="InterPro" id="IPR016584">
    <property type="entry name" value="MeTrfase_VrtF"/>
</dbReference>
<protein>
    <submittedName>
        <fullName evidence="2">Class I SAM-dependent methyltransferase</fullName>
    </submittedName>
</protein>
<dbReference type="Gene3D" id="3.40.50.150">
    <property type="entry name" value="Vaccinia Virus protein VP39"/>
    <property type="match status" value="1"/>
</dbReference>
<sequence>MEQFPEAHKPGYAVYSRKSLAIYDALVLGLSNSLIWRCASKHLVDLYSRHLTADHLDIGVGTGYFLDKAVFPVAQPKITLLDPNAECLEAAAARISRYQPRTVQADALIPWPETLGRFQSVGLNYVFHCLPGTMTEKTVLLDHLKPHLAPGGTVFGSTILQGDAPRSWIARKLMAVYNSKGVFSNEDDTRDTLEAALALRFEEVRIEMIGCVALFSAR</sequence>
<accession>A0ABT0GNL9</accession>
<evidence type="ECO:0000313" key="2">
    <source>
        <dbReference type="EMBL" id="MCK7611013.1"/>
    </source>
</evidence>
<dbReference type="Proteomes" id="UP001431221">
    <property type="component" value="Unassembled WGS sequence"/>
</dbReference>
<dbReference type="PIRSF" id="PIRSF011491">
    <property type="entry name" value="Mtase_YbcY_prd"/>
    <property type="match status" value="1"/>
</dbReference>
<dbReference type="InterPro" id="IPR029063">
    <property type="entry name" value="SAM-dependent_MTases_sf"/>
</dbReference>
<dbReference type="SUPFAM" id="SSF53335">
    <property type="entry name" value="S-adenosyl-L-methionine-dependent methyltransferases"/>
    <property type="match status" value="1"/>
</dbReference>
<evidence type="ECO:0000313" key="3">
    <source>
        <dbReference type="Proteomes" id="UP001431221"/>
    </source>
</evidence>
<organism evidence="2 3">
    <name type="scientific">Roseibium sediminicola</name>
    <dbReference type="NCBI Taxonomy" id="2933272"/>
    <lineage>
        <taxon>Bacteria</taxon>
        <taxon>Pseudomonadati</taxon>
        <taxon>Pseudomonadota</taxon>
        <taxon>Alphaproteobacteria</taxon>
        <taxon>Hyphomicrobiales</taxon>
        <taxon>Stappiaceae</taxon>
        <taxon>Roseibium</taxon>
    </lineage>
</organism>
<proteinExistence type="predicted"/>
<keyword evidence="2" id="KW-0808">Transferase</keyword>
<name>A0ABT0GNL9_9HYPH</name>
<dbReference type="CDD" id="cd02440">
    <property type="entry name" value="AdoMet_MTases"/>
    <property type="match status" value="1"/>
</dbReference>
<reference evidence="2" key="1">
    <citation type="submission" date="2022-04" db="EMBL/GenBank/DDBJ databases">
        <title>Roseibium sp. CAU 1639 isolated from mud.</title>
        <authorList>
            <person name="Kim W."/>
        </authorList>
    </citation>
    <scope>NUCLEOTIDE SEQUENCE</scope>
    <source>
        <strain evidence="2">CAU 1639</strain>
    </source>
</reference>
<evidence type="ECO:0000259" key="1">
    <source>
        <dbReference type="Pfam" id="PF08242"/>
    </source>
</evidence>
<dbReference type="InterPro" id="IPR013217">
    <property type="entry name" value="Methyltransf_12"/>
</dbReference>
<feature type="domain" description="Methyltransferase type 12" evidence="1">
    <location>
        <begin position="56"/>
        <end position="153"/>
    </location>
</feature>
<dbReference type="Pfam" id="PF08242">
    <property type="entry name" value="Methyltransf_12"/>
    <property type="match status" value="1"/>
</dbReference>
<gene>
    <name evidence="2" type="ORF">M0H32_02470</name>
</gene>
<dbReference type="RefSeq" id="WP_248150260.1">
    <property type="nucleotide sequence ID" value="NZ_JALNMJ010000001.1"/>
</dbReference>
<keyword evidence="2" id="KW-0489">Methyltransferase</keyword>
<dbReference type="GO" id="GO:0008168">
    <property type="term" value="F:methyltransferase activity"/>
    <property type="evidence" value="ECO:0007669"/>
    <property type="project" value="UniProtKB-KW"/>
</dbReference>